<evidence type="ECO:0000256" key="4">
    <source>
        <dbReference type="ARBA" id="ARBA00022553"/>
    </source>
</evidence>
<dbReference type="InterPro" id="IPR010071">
    <property type="entry name" value="AA_adenyl_dom"/>
</dbReference>
<evidence type="ECO:0000259" key="5">
    <source>
        <dbReference type="PROSITE" id="PS50075"/>
    </source>
</evidence>
<dbReference type="FunFam" id="3.40.50.12780:FF:000012">
    <property type="entry name" value="Non-ribosomal peptide synthetase"/>
    <property type="match status" value="1"/>
</dbReference>
<dbReference type="GO" id="GO:0005829">
    <property type="term" value="C:cytosol"/>
    <property type="evidence" value="ECO:0007669"/>
    <property type="project" value="TreeGrafter"/>
</dbReference>
<dbReference type="FunFam" id="1.10.1200.10:FF:000005">
    <property type="entry name" value="Nonribosomal peptide synthetase 1"/>
    <property type="match status" value="1"/>
</dbReference>
<feature type="domain" description="Carrier" evidence="5">
    <location>
        <begin position="784"/>
        <end position="859"/>
    </location>
</feature>
<dbReference type="GO" id="GO:0031177">
    <property type="term" value="F:phosphopantetheine binding"/>
    <property type="evidence" value="ECO:0007669"/>
    <property type="project" value="InterPro"/>
</dbReference>
<evidence type="ECO:0000256" key="1">
    <source>
        <dbReference type="ARBA" id="ARBA00001957"/>
    </source>
</evidence>
<dbReference type="InterPro" id="IPR020806">
    <property type="entry name" value="PKS_PP-bd"/>
</dbReference>
<dbReference type="FunFam" id="3.40.50.980:FF:000001">
    <property type="entry name" value="Non-ribosomal peptide synthetase"/>
    <property type="match status" value="1"/>
</dbReference>
<dbReference type="InterPro" id="IPR009081">
    <property type="entry name" value="PP-bd_ACP"/>
</dbReference>
<dbReference type="PROSITE" id="PS50075">
    <property type="entry name" value="CARRIER"/>
    <property type="match status" value="1"/>
</dbReference>
<dbReference type="SUPFAM" id="SSF52777">
    <property type="entry name" value="CoA-dependent acyltransferases"/>
    <property type="match status" value="1"/>
</dbReference>
<dbReference type="EMBL" id="JAALHA020000028">
    <property type="protein sequence ID" value="MDR9899845.1"/>
    <property type="molecule type" value="Genomic_DNA"/>
</dbReference>
<proteinExistence type="inferred from homology"/>
<dbReference type="GO" id="GO:0043041">
    <property type="term" value="P:amino acid activation for nonribosomal peptide biosynthetic process"/>
    <property type="evidence" value="ECO:0007669"/>
    <property type="project" value="TreeGrafter"/>
</dbReference>
<dbReference type="GO" id="GO:0008610">
    <property type="term" value="P:lipid biosynthetic process"/>
    <property type="evidence" value="ECO:0007669"/>
    <property type="project" value="UniProtKB-ARBA"/>
</dbReference>
<comment type="cofactor">
    <cofactor evidence="1">
        <name>pantetheine 4'-phosphate</name>
        <dbReference type="ChEBI" id="CHEBI:47942"/>
    </cofactor>
</comment>
<organism evidence="6 7">
    <name type="scientific">Aetokthonos hydrillicola Thurmond2011</name>
    <dbReference type="NCBI Taxonomy" id="2712845"/>
    <lineage>
        <taxon>Bacteria</taxon>
        <taxon>Bacillati</taxon>
        <taxon>Cyanobacteriota</taxon>
        <taxon>Cyanophyceae</taxon>
        <taxon>Nostocales</taxon>
        <taxon>Hapalosiphonaceae</taxon>
        <taxon>Aetokthonos</taxon>
    </lineage>
</organism>
<accession>A0AAP5IDU5</accession>
<evidence type="ECO:0000313" key="7">
    <source>
        <dbReference type="Proteomes" id="UP000667802"/>
    </source>
</evidence>
<dbReference type="GO" id="GO:0003824">
    <property type="term" value="F:catalytic activity"/>
    <property type="evidence" value="ECO:0007669"/>
    <property type="project" value="InterPro"/>
</dbReference>
<protein>
    <submittedName>
        <fullName evidence="6">Amino acid adenylation domain-containing protein</fullName>
    </submittedName>
</protein>
<evidence type="ECO:0000313" key="6">
    <source>
        <dbReference type="EMBL" id="MDR9899845.1"/>
    </source>
</evidence>
<keyword evidence="4" id="KW-0597">Phosphoprotein</keyword>
<dbReference type="Pfam" id="PF00550">
    <property type="entry name" value="PP-binding"/>
    <property type="match status" value="1"/>
</dbReference>
<dbReference type="Gene3D" id="1.10.1200.10">
    <property type="entry name" value="ACP-like"/>
    <property type="match status" value="1"/>
</dbReference>
<dbReference type="SMART" id="SM00823">
    <property type="entry name" value="PKS_PP"/>
    <property type="match status" value="1"/>
</dbReference>
<dbReference type="Pfam" id="PF00668">
    <property type="entry name" value="Condensation"/>
    <property type="match status" value="1"/>
</dbReference>
<dbReference type="InterPro" id="IPR029058">
    <property type="entry name" value="AB_hydrolase_fold"/>
</dbReference>
<dbReference type="Gene3D" id="3.40.50.1820">
    <property type="entry name" value="alpha/beta hydrolase"/>
    <property type="match status" value="1"/>
</dbReference>
<dbReference type="AlphaFoldDB" id="A0AAP5IDU5"/>
<dbReference type="RefSeq" id="WP_208353729.1">
    <property type="nucleotide sequence ID" value="NZ_JAALHA020000028.1"/>
</dbReference>
<dbReference type="PANTHER" id="PTHR45527">
    <property type="entry name" value="NONRIBOSOMAL PEPTIDE SYNTHETASE"/>
    <property type="match status" value="1"/>
</dbReference>
<dbReference type="Gene3D" id="3.30.300.30">
    <property type="match status" value="1"/>
</dbReference>
<dbReference type="Gene3D" id="2.30.38.10">
    <property type="entry name" value="Luciferase, Domain 3"/>
    <property type="match status" value="1"/>
</dbReference>
<dbReference type="InterPro" id="IPR036736">
    <property type="entry name" value="ACP-like_sf"/>
</dbReference>
<reference evidence="7" key="1">
    <citation type="journal article" date="2021" name="Science">
        <title>Hunting the eagle killer: A cyanobacterial neurotoxin causes vacuolar myelinopathy.</title>
        <authorList>
            <person name="Breinlinger S."/>
            <person name="Phillips T.J."/>
            <person name="Haram B.N."/>
            <person name="Mares J."/>
            <person name="Martinez Yerena J.A."/>
            <person name="Hrouzek P."/>
            <person name="Sobotka R."/>
            <person name="Henderson W.M."/>
            <person name="Schmieder P."/>
            <person name="Williams S.M."/>
            <person name="Lauderdale J.D."/>
            <person name="Wilde H.D."/>
            <person name="Gerrin W."/>
            <person name="Kust A."/>
            <person name="Washington J.W."/>
            <person name="Wagner C."/>
            <person name="Geier B."/>
            <person name="Liebeke M."/>
            <person name="Enke H."/>
            <person name="Niedermeyer T.H.J."/>
            <person name="Wilde S.B."/>
        </authorList>
    </citation>
    <scope>NUCLEOTIDE SEQUENCE [LARGE SCALE GENOMIC DNA]</scope>
    <source>
        <strain evidence="7">Thurmond2011</strain>
    </source>
</reference>
<keyword evidence="7" id="KW-1185">Reference proteome</keyword>
<comment type="similarity">
    <text evidence="2">Belongs to the ATP-dependent AMP-binding enzyme family.</text>
</comment>
<sequence>MPPSELKEYWEKQLSGELPLLELPTRLPRSSIKNYNCSNYSFLINNKLTTLLKKLANSQSVSLDNLLLAAFKVLLYRYTNEPDILVGLLLSQQDRDANVVVSRDFISENISFKKFLHQVSYSVSEIRGYQDYPFALLVNQLQQQSNSSHSPICQASFTFSNVSQHESSTLLETAAKTYETNCVQLELEDWDLPQEKVEFDLSLKVVELSESLLGYFKYNSNLLDQATVAQIGEHFQNLLESIVSNPEQPVAELPILSESEQEKILVEWNATEKNYDSTICLHQLIEAQVERSPDAIAVSFAGEHLTYRELNERANQLAHYLQTLGVKPEILVGICVERSLEMLVGLLGILKAGAAYLPLDPDYPQERLELILSDSQVPVLLTDSQKLYADAQQRKVICLAKNQDNIATYSKNNPTARAIANNLAYVIYTSGSTGKPKGVEIPHGAVVNFLKSMQYEPGITASDVLLAVTTISFDIAALELYLPLITGAKVVLASRKVASDGRLLKELIDTAGATVMQATPASWRMLLAAGWSGSPRLKILCGGEGLTSDLAQNLLQKGSAVWNLYGPTETTIWSTVCKVEPEKLSHALVPIGRPIANTQTYILDTHLQPVPVGVLGELYIGGVGVARGYLNRPELTAERFIDNPFLPGSRFYKTGDLVRYLQDGNIEYVSRIDHQVKIRGFRIELGEIENALCAHPHVREAVVITRSDHRLEEKQIVAYITARQEQPTPDMLRDFLSQKLPDYMVPIAFVILDPLPLTPSGKVNRRALPKPTVSSFSQRNQFIAPRNDTESELAKIWSEVLNIQPIGVKDNFFQIGGNSLSAVFLIAAIGEQFGKELPLSAILTNSTIEEFANLLDTTNTFDHSPLIPIQPKGNKQPFFCVHPAGGHVMCYFKLAHYLDTDQPFYGLQAQGFHAEEEPLTRVEDMASLYINAIRKFQPDGPYSIGGWSFGGVVAYEMAQQLHKQGHEVSLLAIVDSYVPILLDKNKKIDPPYLVGVLSRYFGGMLGQDNLITPDEIKHLSINEQINYILDKAVEVKILPPSNQSQQNRRILDVLVGTLKATYSYKQEPYPGKVTVFRTREKHIMAPDPTLVWVELFSIMDAEDIQIVDVSGNHYTCILEPHVQVLAESLKSYLGEF</sequence>
<dbReference type="Gene3D" id="3.40.50.980">
    <property type="match status" value="2"/>
</dbReference>
<dbReference type="InterPro" id="IPR045851">
    <property type="entry name" value="AMP-bd_C_sf"/>
</dbReference>
<keyword evidence="3" id="KW-0596">Phosphopantetheine</keyword>
<dbReference type="NCBIfam" id="TIGR01733">
    <property type="entry name" value="AA-adenyl-dom"/>
    <property type="match status" value="1"/>
</dbReference>
<name>A0AAP5IDU5_9CYAN</name>
<dbReference type="Pfam" id="PF00501">
    <property type="entry name" value="AMP-binding"/>
    <property type="match status" value="1"/>
</dbReference>
<dbReference type="InterPro" id="IPR001242">
    <property type="entry name" value="Condensation_dom"/>
</dbReference>
<dbReference type="InterPro" id="IPR023213">
    <property type="entry name" value="CAT-like_dom_sf"/>
</dbReference>
<dbReference type="InterPro" id="IPR001031">
    <property type="entry name" value="Thioesterase"/>
</dbReference>
<dbReference type="InterPro" id="IPR000873">
    <property type="entry name" value="AMP-dep_synth/lig_dom"/>
</dbReference>
<dbReference type="SUPFAM" id="SSF53474">
    <property type="entry name" value="alpha/beta-Hydrolases"/>
    <property type="match status" value="1"/>
</dbReference>
<dbReference type="GO" id="GO:0044550">
    <property type="term" value="P:secondary metabolite biosynthetic process"/>
    <property type="evidence" value="ECO:0007669"/>
    <property type="project" value="UniProtKB-ARBA"/>
</dbReference>
<evidence type="ECO:0000256" key="3">
    <source>
        <dbReference type="ARBA" id="ARBA00022450"/>
    </source>
</evidence>
<dbReference type="PROSITE" id="PS00455">
    <property type="entry name" value="AMP_BINDING"/>
    <property type="match status" value="1"/>
</dbReference>
<dbReference type="CDD" id="cd12116">
    <property type="entry name" value="A_NRPS_Ta1_like"/>
    <property type="match status" value="1"/>
</dbReference>
<dbReference type="Pfam" id="PF13193">
    <property type="entry name" value="AMP-binding_C"/>
    <property type="match status" value="1"/>
</dbReference>
<dbReference type="FunFam" id="2.30.38.10:FF:000001">
    <property type="entry name" value="Non-ribosomal peptide synthetase PvdI"/>
    <property type="match status" value="1"/>
</dbReference>
<dbReference type="InterPro" id="IPR025110">
    <property type="entry name" value="AMP-bd_C"/>
</dbReference>
<evidence type="ECO:0000256" key="2">
    <source>
        <dbReference type="ARBA" id="ARBA00006432"/>
    </source>
</evidence>
<dbReference type="InterPro" id="IPR020845">
    <property type="entry name" value="AMP-binding_CS"/>
</dbReference>
<comment type="caution">
    <text evidence="6">The sequence shown here is derived from an EMBL/GenBank/DDBJ whole genome shotgun (WGS) entry which is preliminary data.</text>
</comment>
<dbReference type="SUPFAM" id="SSF47336">
    <property type="entry name" value="ACP-like"/>
    <property type="match status" value="1"/>
</dbReference>
<dbReference type="FunFam" id="3.30.300.30:FF:000010">
    <property type="entry name" value="Enterobactin synthetase component F"/>
    <property type="match status" value="1"/>
</dbReference>
<dbReference type="SUPFAM" id="SSF56801">
    <property type="entry name" value="Acetyl-CoA synthetase-like"/>
    <property type="match status" value="1"/>
</dbReference>
<dbReference type="Gene3D" id="3.30.559.30">
    <property type="entry name" value="Nonribosomal peptide synthetase, condensation domain"/>
    <property type="match status" value="1"/>
</dbReference>
<gene>
    <name evidence="6" type="ORF">G7B40_035605</name>
</gene>
<dbReference type="PANTHER" id="PTHR45527:SF1">
    <property type="entry name" value="FATTY ACID SYNTHASE"/>
    <property type="match status" value="1"/>
</dbReference>
<dbReference type="Pfam" id="PF00975">
    <property type="entry name" value="Thioesterase"/>
    <property type="match status" value="1"/>
</dbReference>
<dbReference type="Proteomes" id="UP000667802">
    <property type="component" value="Unassembled WGS sequence"/>
</dbReference>
<dbReference type="Gene3D" id="3.30.559.10">
    <property type="entry name" value="Chloramphenicol acetyltransferase-like domain"/>
    <property type="match status" value="1"/>
</dbReference>